<protein>
    <recommendedName>
        <fullName evidence="4">Amidohydrolase-related domain-containing protein</fullName>
    </recommendedName>
</protein>
<organism evidence="5 6">
    <name type="scientific">Neonectria ditissima</name>
    <dbReference type="NCBI Taxonomy" id="78410"/>
    <lineage>
        <taxon>Eukaryota</taxon>
        <taxon>Fungi</taxon>
        <taxon>Dikarya</taxon>
        <taxon>Ascomycota</taxon>
        <taxon>Pezizomycotina</taxon>
        <taxon>Sordariomycetes</taxon>
        <taxon>Hypocreomycetidae</taxon>
        <taxon>Hypocreales</taxon>
        <taxon>Nectriaceae</taxon>
        <taxon>Neonectria</taxon>
    </lineage>
</organism>
<evidence type="ECO:0000259" key="4">
    <source>
        <dbReference type="Pfam" id="PF04909"/>
    </source>
</evidence>
<evidence type="ECO:0000256" key="3">
    <source>
        <dbReference type="RuleBase" id="RU366045"/>
    </source>
</evidence>
<evidence type="ECO:0000256" key="1">
    <source>
        <dbReference type="ARBA" id="ARBA00022793"/>
    </source>
</evidence>
<dbReference type="Proteomes" id="UP000050424">
    <property type="component" value="Unassembled WGS sequence"/>
</dbReference>
<keyword evidence="2 3" id="KW-0456">Lyase</keyword>
<dbReference type="Pfam" id="PF04909">
    <property type="entry name" value="Amidohydro_2"/>
    <property type="match status" value="1"/>
</dbReference>
<dbReference type="GO" id="GO:0005829">
    <property type="term" value="C:cytosol"/>
    <property type="evidence" value="ECO:0007669"/>
    <property type="project" value="TreeGrafter"/>
</dbReference>
<sequence length="885" mass="98432">MPGTELNLETLKAFVDGLDSNRTENILTPAAGDAIISPDCALPSPPPPEGQPVANDNTTIAEEISGVYSEVGRLRVDSRGIQRHVGASSAYLFHSAVRSLKRPRLPDATKSEILAPLTATEIVPPPTPESSLGVKCTPRQINLPRRDLCNLCISRFFRDIHSVYWFFSAEQLHNTLDRIYAGDATAATPATLCSLYSILALTCESETQKEWSSASMRPSVTYLTLAKGLVPTFLQEQVHVRLFCSLYLLDLDTALCYGNPPAIDDGIISGVPRAPSEHTLGPGSNMPLDYLEVSCRLAQLRRRLSKLIYQKPRSDSPQLSLSTVSQAISNLREFYSGIPSHLCRYDQVASFHERSVAVLHLRYWSAIIFATRPFLLYKVLHMREPTVESSKKKLFEEFGSVCIDAAQKSLEIIAFLRGRGLLTSLVVFDCGCILEDMQVFLLAMVDSDLATHKLHVETCLHTLQGMEQIFWTKHALPEVAAQLEEYGILNSENRINPTDSHTPDLVFLDFTLQNESIISKAQAPGLVPETARNLYFVLSSLNMGSNGTVAIEEAVVNLEDISWLSETAGLYAPSSDTEKSRHHALTQKLADIHDQRLQRMDAEGVDYMLLSLTSPGCQGEPDPAKAQKLAVAANNWLSGEVALNPRRFGGLAAISMHDASEAAVELRRAVNELGMFGALLDDFQSFGLDSNGKKYYDGPEYHVFWETVQELDVPVYMHPRYPAGEDIQPHGKYGARKHLIGAAVQFHLDLSFHIYALCSSGIFDKFPRVQVVIGHLGEGIPFNLWRADHWYNKPVKKATRPSKHDYKYYFLHNISITTSGNFSTAGLKFCLEELGADRCLFAIDYPYDTIEEAQSWWKDVDLPLAQKRLVGRENAIRLFKLPTGS</sequence>
<dbReference type="Gene3D" id="3.20.20.140">
    <property type="entry name" value="Metal-dependent hydrolases"/>
    <property type="match status" value="1"/>
</dbReference>
<dbReference type="SUPFAM" id="SSF51556">
    <property type="entry name" value="Metallo-dependent hydrolases"/>
    <property type="match status" value="1"/>
</dbReference>
<dbReference type="InterPro" id="IPR006680">
    <property type="entry name" value="Amidohydro-rel"/>
</dbReference>
<gene>
    <name evidence="5" type="ORF">AK830_g2452</name>
</gene>
<dbReference type="InterPro" id="IPR032465">
    <property type="entry name" value="ACMSD"/>
</dbReference>
<dbReference type="STRING" id="78410.A0A0N8H8C0"/>
<dbReference type="EMBL" id="LKCW01000023">
    <property type="protein sequence ID" value="KPM44148.1"/>
    <property type="molecule type" value="Genomic_DNA"/>
</dbReference>
<dbReference type="GO" id="GO:0016831">
    <property type="term" value="F:carboxy-lyase activity"/>
    <property type="evidence" value="ECO:0007669"/>
    <property type="project" value="UniProtKB-KW"/>
</dbReference>
<dbReference type="CDD" id="cd12148">
    <property type="entry name" value="fungal_TF_MHR"/>
    <property type="match status" value="1"/>
</dbReference>
<reference evidence="5 6" key="1">
    <citation type="submission" date="2015-09" db="EMBL/GenBank/DDBJ databases">
        <title>Draft genome of a European isolate of the apple canker pathogen Neonectria ditissima.</title>
        <authorList>
            <person name="Gomez-Cortecero A."/>
            <person name="Harrison R.J."/>
            <person name="Armitage A.D."/>
        </authorList>
    </citation>
    <scope>NUCLEOTIDE SEQUENCE [LARGE SCALE GENOMIC DNA]</scope>
    <source>
        <strain evidence="5 6">R09/05</strain>
    </source>
</reference>
<feature type="domain" description="Amidohydrolase-related" evidence="4">
    <location>
        <begin position="588"/>
        <end position="881"/>
    </location>
</feature>
<dbReference type="OrthoDB" id="3364175at2759"/>
<comment type="caution">
    <text evidence="5">The sequence shown here is derived from an EMBL/GenBank/DDBJ whole genome shotgun (WGS) entry which is preliminary data.</text>
</comment>
<keyword evidence="6" id="KW-1185">Reference proteome</keyword>
<comment type="similarity">
    <text evidence="3">Belongs to the metallo-dependent hydrolases superfamily.</text>
</comment>
<dbReference type="GO" id="GO:0019748">
    <property type="term" value="P:secondary metabolic process"/>
    <property type="evidence" value="ECO:0007669"/>
    <property type="project" value="TreeGrafter"/>
</dbReference>
<evidence type="ECO:0000256" key="2">
    <source>
        <dbReference type="ARBA" id="ARBA00023239"/>
    </source>
</evidence>
<dbReference type="AlphaFoldDB" id="A0A0N8H8C0"/>
<evidence type="ECO:0000313" key="5">
    <source>
        <dbReference type="EMBL" id="KPM44148.1"/>
    </source>
</evidence>
<name>A0A0N8H8C0_9HYPO</name>
<dbReference type="PANTHER" id="PTHR21240:SF31">
    <property type="entry name" value="AMIDOHYDROLASE FAMILY PROTEIN (AFU_ORTHOLOGUE AFUA_7G05840)"/>
    <property type="match status" value="1"/>
</dbReference>
<dbReference type="PANTHER" id="PTHR21240">
    <property type="entry name" value="2-AMINO-3-CARBOXYLMUCONATE-6-SEMIALDEHYDE DECARBOXYLASE"/>
    <property type="match status" value="1"/>
</dbReference>
<dbReference type="InterPro" id="IPR032466">
    <property type="entry name" value="Metal_Hydrolase"/>
</dbReference>
<accession>A0A0N8H8C0</accession>
<proteinExistence type="inferred from homology"/>
<keyword evidence="1 3" id="KW-0210">Decarboxylase</keyword>
<dbReference type="GO" id="GO:0016787">
    <property type="term" value="F:hydrolase activity"/>
    <property type="evidence" value="ECO:0007669"/>
    <property type="project" value="InterPro"/>
</dbReference>
<evidence type="ECO:0000313" key="6">
    <source>
        <dbReference type="Proteomes" id="UP000050424"/>
    </source>
</evidence>